<feature type="compositionally biased region" description="Basic and acidic residues" evidence="1">
    <location>
        <begin position="17"/>
        <end position="34"/>
    </location>
</feature>
<name>A0A5J5A5A6_9ASTE</name>
<accession>A0A5J5A5A6</accession>
<protein>
    <submittedName>
        <fullName evidence="2">Uncharacterized protein</fullName>
    </submittedName>
</protein>
<gene>
    <name evidence="2" type="ORF">F0562_007354</name>
</gene>
<keyword evidence="3" id="KW-1185">Reference proteome</keyword>
<evidence type="ECO:0000313" key="2">
    <source>
        <dbReference type="EMBL" id="KAA8525499.1"/>
    </source>
</evidence>
<dbReference type="AlphaFoldDB" id="A0A5J5A5A6"/>
<evidence type="ECO:0000256" key="1">
    <source>
        <dbReference type="SAM" id="MobiDB-lite"/>
    </source>
</evidence>
<sequence>MSRGGGGRGRSGYTNNHHLEGRNDGHTNNEKDHGVSLASPKWARLGNNQEHGGHPWLHLAAHEAQQQIASGNTNGSLAGKEADVLSQAKGITDNHTTKLVLHQNGQDKPVTATEIEQCTPSIPASHPKQT</sequence>
<dbReference type="Proteomes" id="UP000325577">
    <property type="component" value="Linkage Group LG3"/>
</dbReference>
<evidence type="ECO:0000313" key="3">
    <source>
        <dbReference type="Proteomes" id="UP000325577"/>
    </source>
</evidence>
<organism evidence="2 3">
    <name type="scientific">Nyssa sinensis</name>
    <dbReference type="NCBI Taxonomy" id="561372"/>
    <lineage>
        <taxon>Eukaryota</taxon>
        <taxon>Viridiplantae</taxon>
        <taxon>Streptophyta</taxon>
        <taxon>Embryophyta</taxon>
        <taxon>Tracheophyta</taxon>
        <taxon>Spermatophyta</taxon>
        <taxon>Magnoliopsida</taxon>
        <taxon>eudicotyledons</taxon>
        <taxon>Gunneridae</taxon>
        <taxon>Pentapetalae</taxon>
        <taxon>asterids</taxon>
        <taxon>Cornales</taxon>
        <taxon>Nyssaceae</taxon>
        <taxon>Nyssa</taxon>
    </lineage>
</organism>
<proteinExistence type="predicted"/>
<feature type="region of interest" description="Disordered" evidence="1">
    <location>
        <begin position="1"/>
        <end position="54"/>
    </location>
</feature>
<feature type="compositionally biased region" description="Gly residues" evidence="1">
    <location>
        <begin position="1"/>
        <end position="10"/>
    </location>
</feature>
<reference evidence="2 3" key="1">
    <citation type="submission" date="2019-09" db="EMBL/GenBank/DDBJ databases">
        <title>A chromosome-level genome assembly of the Chinese tupelo Nyssa sinensis.</title>
        <authorList>
            <person name="Yang X."/>
            <person name="Kang M."/>
            <person name="Yang Y."/>
            <person name="Xiong H."/>
            <person name="Wang M."/>
            <person name="Zhang Z."/>
            <person name="Wang Z."/>
            <person name="Wu H."/>
            <person name="Ma T."/>
            <person name="Liu J."/>
            <person name="Xi Z."/>
        </authorList>
    </citation>
    <scope>NUCLEOTIDE SEQUENCE [LARGE SCALE GENOMIC DNA]</scope>
    <source>
        <strain evidence="2">J267</strain>
        <tissue evidence="2">Leaf</tissue>
    </source>
</reference>
<dbReference type="EMBL" id="CM018046">
    <property type="protein sequence ID" value="KAA8525499.1"/>
    <property type="molecule type" value="Genomic_DNA"/>
</dbReference>